<gene>
    <name evidence="2" type="ORF">FSP39_017548</name>
</gene>
<proteinExistence type="predicted"/>
<dbReference type="PANTHER" id="PTHR11158">
    <property type="entry name" value="MSF1/PX19 RELATED"/>
    <property type="match status" value="1"/>
</dbReference>
<reference evidence="2" key="1">
    <citation type="submission" date="2019-08" db="EMBL/GenBank/DDBJ databases">
        <title>The improved chromosome-level genome for the pearl oyster Pinctada fucata martensii using PacBio sequencing and Hi-C.</title>
        <authorList>
            <person name="Zheng Z."/>
        </authorList>
    </citation>
    <scope>NUCLEOTIDE SEQUENCE</scope>
    <source>
        <strain evidence="2">ZZ-2019</strain>
        <tissue evidence="2">Adductor muscle</tissue>
    </source>
</reference>
<dbReference type="Pfam" id="PF04707">
    <property type="entry name" value="PRELI"/>
    <property type="match status" value="1"/>
</dbReference>
<dbReference type="InterPro" id="IPR006797">
    <property type="entry name" value="PRELI/MSF1_dom"/>
</dbReference>
<dbReference type="PROSITE" id="PS50904">
    <property type="entry name" value="PRELI_MSF1"/>
    <property type="match status" value="1"/>
</dbReference>
<dbReference type="GO" id="GO:0005758">
    <property type="term" value="C:mitochondrial intermembrane space"/>
    <property type="evidence" value="ECO:0007669"/>
    <property type="project" value="InterPro"/>
</dbReference>
<dbReference type="InterPro" id="IPR037365">
    <property type="entry name" value="Slowmo/Ups"/>
</dbReference>
<organism evidence="2 3">
    <name type="scientific">Pinctada imbricata</name>
    <name type="common">Atlantic pearl-oyster</name>
    <name type="synonym">Pinctada martensii</name>
    <dbReference type="NCBI Taxonomy" id="66713"/>
    <lineage>
        <taxon>Eukaryota</taxon>
        <taxon>Metazoa</taxon>
        <taxon>Spiralia</taxon>
        <taxon>Lophotrochozoa</taxon>
        <taxon>Mollusca</taxon>
        <taxon>Bivalvia</taxon>
        <taxon>Autobranchia</taxon>
        <taxon>Pteriomorphia</taxon>
        <taxon>Pterioida</taxon>
        <taxon>Pterioidea</taxon>
        <taxon>Pteriidae</taxon>
        <taxon>Pinctada</taxon>
    </lineage>
</organism>
<accession>A0AA88YWB8</accession>
<keyword evidence="3" id="KW-1185">Reference proteome</keyword>
<dbReference type="Proteomes" id="UP001186944">
    <property type="component" value="Unassembled WGS sequence"/>
</dbReference>
<feature type="domain" description="PRELI/MSF1" evidence="1">
    <location>
        <begin position="1"/>
        <end position="168"/>
    </location>
</feature>
<dbReference type="AlphaFoldDB" id="A0AA88YWB8"/>
<name>A0AA88YWB8_PINIB</name>
<dbReference type="EMBL" id="VSWD01000002">
    <property type="protein sequence ID" value="KAK3107575.1"/>
    <property type="molecule type" value="Genomic_DNA"/>
</dbReference>
<sequence length="179" mass="20958">MRSREAPSGIKIEVSIDEAIIALRRKDNGRKKDVITHDELDKEEYYKRIAICDNVVPSILRSMRILNEKNILLEEELWMNSTSRVCRVKSRNLTWSKYANMWEESSFKPSMENPHWTVFEQHGTIDIKGIGPFGRIMEVFAKQFLHAGVKRVNTVNLYTHFVLDHVINMTCSLICFWRG</sequence>
<protein>
    <recommendedName>
        <fullName evidence="1">PRELI/MSF1 domain-containing protein</fullName>
    </recommendedName>
</protein>
<evidence type="ECO:0000259" key="1">
    <source>
        <dbReference type="PROSITE" id="PS50904"/>
    </source>
</evidence>
<evidence type="ECO:0000313" key="3">
    <source>
        <dbReference type="Proteomes" id="UP001186944"/>
    </source>
</evidence>
<comment type="caution">
    <text evidence="2">The sequence shown here is derived from an EMBL/GenBank/DDBJ whole genome shotgun (WGS) entry which is preliminary data.</text>
</comment>
<evidence type="ECO:0000313" key="2">
    <source>
        <dbReference type="EMBL" id="KAK3107575.1"/>
    </source>
</evidence>